<dbReference type="EnsemblMetazoa" id="XM_050657045.1">
    <property type="protein sequence ID" value="XP_050513002.1"/>
    <property type="gene ID" value="LOC126888680"/>
</dbReference>
<evidence type="ECO:0000256" key="1">
    <source>
        <dbReference type="SAM" id="MobiDB-lite"/>
    </source>
</evidence>
<reference evidence="2" key="1">
    <citation type="submission" date="2025-05" db="UniProtKB">
        <authorList>
            <consortium name="EnsemblMetazoa"/>
        </authorList>
    </citation>
    <scope>IDENTIFICATION</scope>
</reference>
<dbReference type="RefSeq" id="XP_050513002.1">
    <property type="nucleotide sequence ID" value="XM_050657045.1"/>
</dbReference>
<protein>
    <submittedName>
        <fullName evidence="2">Uncharacterized protein</fullName>
    </submittedName>
</protein>
<proteinExistence type="predicted"/>
<dbReference type="GeneID" id="126888680"/>
<dbReference type="Proteomes" id="UP001652700">
    <property type="component" value="Unplaced"/>
</dbReference>
<name>A0ABM5KS31_DIAVI</name>
<sequence>MSNGYNQYPFPYSQCPTSSQMNLSDQNLTVQQLGYFPQQMQMGPHPASQIQQNFAPSQPNQPMQLYQPQYHTTFSETTSSTPSTIFTPTTTIKTTPSTTSSNVVSTETSVPTPSTTSISTASTAIPSSITSTTQSTSTNETSKSDPHPKPPARKRRDVSQPATTTSPYNTGCDTAFGKWAKAHAVDIRAVCFTLAVLQLIGIGFSCHLSKQLKNSYYST</sequence>
<organism evidence="2 3">
    <name type="scientific">Diabrotica virgifera virgifera</name>
    <name type="common">western corn rootworm</name>
    <dbReference type="NCBI Taxonomy" id="50390"/>
    <lineage>
        <taxon>Eukaryota</taxon>
        <taxon>Metazoa</taxon>
        <taxon>Ecdysozoa</taxon>
        <taxon>Arthropoda</taxon>
        <taxon>Hexapoda</taxon>
        <taxon>Insecta</taxon>
        <taxon>Pterygota</taxon>
        <taxon>Neoptera</taxon>
        <taxon>Endopterygota</taxon>
        <taxon>Coleoptera</taxon>
        <taxon>Polyphaga</taxon>
        <taxon>Cucujiformia</taxon>
        <taxon>Chrysomeloidea</taxon>
        <taxon>Chrysomelidae</taxon>
        <taxon>Galerucinae</taxon>
        <taxon>Diabroticina</taxon>
        <taxon>Diabroticites</taxon>
        <taxon>Diabrotica</taxon>
    </lineage>
</organism>
<feature type="compositionally biased region" description="Low complexity" evidence="1">
    <location>
        <begin position="74"/>
        <end position="141"/>
    </location>
</feature>
<keyword evidence="3" id="KW-1185">Reference proteome</keyword>
<accession>A0ABM5KS31</accession>
<feature type="region of interest" description="Disordered" evidence="1">
    <location>
        <begin position="74"/>
        <end position="167"/>
    </location>
</feature>
<evidence type="ECO:0000313" key="2">
    <source>
        <dbReference type="EnsemblMetazoa" id="XP_050513002.1"/>
    </source>
</evidence>
<evidence type="ECO:0000313" key="3">
    <source>
        <dbReference type="Proteomes" id="UP001652700"/>
    </source>
</evidence>